<comment type="caution">
    <text evidence="1">The sequence shown here is derived from an EMBL/GenBank/DDBJ whole genome shotgun (WGS) entry which is preliminary data.</text>
</comment>
<proteinExistence type="predicted"/>
<organism evidence="1 2">
    <name type="scientific">Melia azedarach</name>
    <name type="common">Chinaberry tree</name>
    <dbReference type="NCBI Taxonomy" id="155640"/>
    <lineage>
        <taxon>Eukaryota</taxon>
        <taxon>Viridiplantae</taxon>
        <taxon>Streptophyta</taxon>
        <taxon>Embryophyta</taxon>
        <taxon>Tracheophyta</taxon>
        <taxon>Spermatophyta</taxon>
        <taxon>Magnoliopsida</taxon>
        <taxon>eudicotyledons</taxon>
        <taxon>Gunneridae</taxon>
        <taxon>Pentapetalae</taxon>
        <taxon>rosids</taxon>
        <taxon>malvids</taxon>
        <taxon>Sapindales</taxon>
        <taxon>Meliaceae</taxon>
        <taxon>Melia</taxon>
    </lineage>
</organism>
<evidence type="ECO:0000313" key="1">
    <source>
        <dbReference type="EMBL" id="KAJ4726600.1"/>
    </source>
</evidence>
<dbReference type="EMBL" id="CM051395">
    <property type="protein sequence ID" value="KAJ4726600.1"/>
    <property type="molecule type" value="Genomic_DNA"/>
</dbReference>
<keyword evidence="1" id="KW-0378">Hydrolase</keyword>
<reference evidence="1 2" key="1">
    <citation type="journal article" date="2023" name="Science">
        <title>Complex scaffold remodeling in plant triterpene biosynthesis.</title>
        <authorList>
            <person name="De La Pena R."/>
            <person name="Hodgson H."/>
            <person name="Liu J.C."/>
            <person name="Stephenson M.J."/>
            <person name="Martin A.C."/>
            <person name="Owen C."/>
            <person name="Harkess A."/>
            <person name="Leebens-Mack J."/>
            <person name="Jimenez L.E."/>
            <person name="Osbourn A."/>
            <person name="Sattely E.S."/>
        </authorList>
    </citation>
    <scope>NUCLEOTIDE SEQUENCE [LARGE SCALE GENOMIC DNA]</scope>
    <source>
        <strain evidence="2">cv. JPN11</strain>
        <tissue evidence="1">Leaf</tissue>
    </source>
</reference>
<dbReference type="Proteomes" id="UP001164539">
    <property type="component" value="Chromosome 2"/>
</dbReference>
<name>A0ACC1YVG5_MELAZ</name>
<gene>
    <name evidence="1" type="ORF">OWV82_005284</name>
</gene>
<evidence type="ECO:0000313" key="2">
    <source>
        <dbReference type="Proteomes" id="UP001164539"/>
    </source>
</evidence>
<accession>A0ACC1YVG5</accession>
<protein>
    <submittedName>
        <fullName evidence="1">Ubiquitin carboxyl-terminal hydrolase</fullName>
    </submittedName>
</protein>
<sequence>MGLRHELQMSWQPSLLSEKRKRGPPLGLRNLGNSCYLNSVLQCLTYTPPLANFCLKLQHSSLCDSVLDAERKRDCPFCILEKRIVRSLSADLTLDAPAKIQSCLRIFAEHFRCGRQEDAHEFLRYVIDACHNTCLRLKKLKRKGSGETVNGGSVVKEIFGGTLQSQVKCMACGAESNKVDEMMDISLDILNSSSLKEAMQKFFQPEVLDGNNKYKCDNCKKLVAARKQMSILQSPNILVIQLKRFEGIFGGKIDKAIAFEEILVLSSFMCKGSQDPQPEYKLFGTIVHSGFSPDSGHYYAYIKDAMGRWYCCNDSYVSLSTLQEVLSEKVYILFFTRANQRPVSASGTFASNGVKSHENCKEAKGLKATVPLKAATMKPNAEQSLRKPVSTISKVEKVPSAPRLKFNISGNSPCKGVPPTKNGKVNTHKNQNIEINGAVKDSVHKEKSEKDLLIKRNDSSPNTYKSKRVDSVDKENGHGSTSSENGDTLSVGFNTVKPDLLDDNGMRSRILAGRTSDPTKPLNGGVNGHSDTSGAKRKSQESSCILLAQDLQSLAKVRELKEDLEKEASSVLRSCGWSGNVYSFMCSRKRVREAGNTPSGSDLKKLLVAEAKSTFISQIPESLKEDLIKRLRSFSEKKKKESVINSSRI</sequence>
<keyword evidence="2" id="KW-1185">Reference proteome</keyword>